<feature type="chain" id="PRO_5013418015" description="Maltodextrin-binding protein" evidence="6">
    <location>
        <begin position="34"/>
        <end position="403"/>
    </location>
</feature>
<dbReference type="PRINTS" id="PR00181">
    <property type="entry name" value="MALTOSEBP"/>
</dbReference>
<comment type="function">
    <text evidence="6">Part of the ABC transporter complex MalEFGK involved in maltose/maltodextrin import. Binds maltose and higher maltodextrins.</text>
</comment>
<keyword evidence="3 6" id="KW-0762">Sugar transport</keyword>
<keyword evidence="4 6" id="KW-0732">Signal</keyword>
<keyword evidence="2 6" id="KW-0813">Transport</keyword>
<dbReference type="KEGG" id="ypa:YPA_0030"/>
<dbReference type="GO" id="GO:0042956">
    <property type="term" value="P:maltodextrin transmembrane transport"/>
    <property type="evidence" value="ECO:0007669"/>
    <property type="project" value="TreeGrafter"/>
</dbReference>
<dbReference type="InterPro" id="IPR006059">
    <property type="entry name" value="SBP"/>
</dbReference>
<dbReference type="SUPFAM" id="SSF53850">
    <property type="entry name" value="Periplasmic binding protein-like II"/>
    <property type="match status" value="1"/>
</dbReference>
<evidence type="ECO:0000313" key="8">
    <source>
        <dbReference type="Proteomes" id="UP000001971"/>
    </source>
</evidence>
<dbReference type="GO" id="GO:0015144">
    <property type="term" value="F:carbohydrate transmembrane transporter activity"/>
    <property type="evidence" value="ECO:0007669"/>
    <property type="project" value="InterPro"/>
</dbReference>
<evidence type="ECO:0000256" key="4">
    <source>
        <dbReference type="ARBA" id="ARBA00022729"/>
    </source>
</evidence>
<accession>A0A0E1P2V5</accession>
<dbReference type="RefSeq" id="WP_002212089.1">
    <property type="nucleotide sequence ID" value="NC_008150.1"/>
</dbReference>
<evidence type="ECO:0000256" key="3">
    <source>
        <dbReference type="ARBA" id="ARBA00022597"/>
    </source>
</evidence>
<dbReference type="GeneID" id="57975007"/>
<evidence type="ECO:0000256" key="6">
    <source>
        <dbReference type="RuleBase" id="RU365005"/>
    </source>
</evidence>
<dbReference type="GO" id="GO:0015768">
    <property type="term" value="P:maltose transport"/>
    <property type="evidence" value="ECO:0007669"/>
    <property type="project" value="TreeGrafter"/>
</dbReference>
<dbReference type="PROSITE" id="PS01037">
    <property type="entry name" value="SBP_BACTERIAL_1"/>
    <property type="match status" value="1"/>
</dbReference>
<dbReference type="Pfam" id="PF01547">
    <property type="entry name" value="SBP_bac_1"/>
    <property type="match status" value="1"/>
</dbReference>
<protein>
    <recommendedName>
        <fullName evidence="5 6">Maltodextrin-binding protein</fullName>
    </recommendedName>
</protein>
<gene>
    <name evidence="7" type="ordered locus">YPA_0030</name>
</gene>
<dbReference type="GO" id="GO:0042597">
    <property type="term" value="C:periplasmic space"/>
    <property type="evidence" value="ECO:0007669"/>
    <property type="project" value="UniProtKB-SubCell"/>
</dbReference>
<name>A0A0E1P2V5_YERPA</name>
<evidence type="ECO:0000313" key="7">
    <source>
        <dbReference type="EMBL" id="ABG11999.1"/>
    </source>
</evidence>
<reference evidence="7 8" key="1">
    <citation type="journal article" date="2006" name="J. Bacteriol.">
        <title>Complete genome sequence of Yersinia pestis strains Antiqua and Nepal516: evidence of gene reduction in an emerging pathogen.</title>
        <authorList>
            <person name="Chain P.S."/>
            <person name="Hu P."/>
            <person name="Malfatti S.A."/>
            <person name="Radnedge L."/>
            <person name="Larimer F."/>
            <person name="Vergez L.M."/>
            <person name="Worsham P."/>
            <person name="Chu M.C."/>
            <person name="Andersen G.L."/>
        </authorList>
    </citation>
    <scope>NUCLEOTIDE SEQUENCE [LARGE SCALE GENOMIC DNA]</scope>
    <source>
        <strain evidence="7 8">Antiqua</strain>
    </source>
</reference>
<dbReference type="GO" id="GO:0055052">
    <property type="term" value="C:ATP-binding cassette (ABC) transporter complex, substrate-binding subunit-containing"/>
    <property type="evidence" value="ECO:0007669"/>
    <property type="project" value="TreeGrafter"/>
</dbReference>
<sequence precursor="true">MTRSFTKSGIGKTARVLALSALTTLVLSSSAFAKIEEGKLVIWINGDKGYNGLAEVGKKFEKDTGIKVTIEHPDKLEEKFPQVAATGDGPDIIFWAHDRFGGYAQSGLLAELTPSKAFQEKLFPFTWDAVRFNGKLIGYPVAVEALSLIYNKDLVKEAPKTWEEIPALDKTLRANGKSAIMWNLQEPYFTWPVIAADGGYAFKFENGVYDAKNVGVNNAGAQAGLQFIVDLVKNKHINADTDYSIAEAAFNKGETAMTINGPWAWSNIDKSKINYGVTLLPTFHGQPSKPFVGVLTAGINAASPNKELATEFLENYLITDQGLAEVNKDKPLGAVALKSFQEQLAKDPRIAATMDNATNGEIMPNIPQMAAFWYATRSAVLNAITGRQTVEAALNDAATRITK</sequence>
<dbReference type="PANTHER" id="PTHR30061">
    <property type="entry name" value="MALTOSE-BINDING PERIPLASMIC PROTEIN"/>
    <property type="match status" value="1"/>
</dbReference>
<comment type="similarity">
    <text evidence="1 6">Belongs to the bacterial solute-binding protein 1 family.</text>
</comment>
<dbReference type="Gene3D" id="3.40.190.10">
    <property type="entry name" value="Periplasmic binding protein-like II"/>
    <property type="match status" value="2"/>
</dbReference>
<organism evidence="7 8">
    <name type="scientific">Yersinia pestis bv. Antiqua (strain Antiqua)</name>
    <dbReference type="NCBI Taxonomy" id="360102"/>
    <lineage>
        <taxon>Bacteria</taxon>
        <taxon>Pseudomonadati</taxon>
        <taxon>Pseudomonadota</taxon>
        <taxon>Gammaproteobacteria</taxon>
        <taxon>Enterobacterales</taxon>
        <taxon>Yersiniaceae</taxon>
        <taxon>Yersinia</taxon>
    </lineage>
</organism>
<dbReference type="AlphaFoldDB" id="A0A0E1P2V5"/>
<dbReference type="Proteomes" id="UP000001971">
    <property type="component" value="Chromosome"/>
</dbReference>
<dbReference type="InterPro" id="IPR006061">
    <property type="entry name" value="SBP_1_CS"/>
</dbReference>
<evidence type="ECO:0000256" key="2">
    <source>
        <dbReference type="ARBA" id="ARBA00022448"/>
    </source>
</evidence>
<evidence type="ECO:0000256" key="5">
    <source>
        <dbReference type="ARBA" id="ARBA00030303"/>
    </source>
</evidence>
<keyword evidence="6" id="KW-0574">Periplasm</keyword>
<comment type="subcellular location">
    <subcellularLocation>
        <location evidence="6">Periplasm</location>
    </subcellularLocation>
</comment>
<dbReference type="GO" id="GO:0030313">
    <property type="term" value="C:cell envelope"/>
    <property type="evidence" value="ECO:0007669"/>
    <property type="project" value="UniProtKB-ARBA"/>
</dbReference>
<dbReference type="PATRIC" id="fig|360102.15.peg.3019"/>
<dbReference type="HOGENOM" id="CLU_031285_17_0_6"/>
<dbReference type="GO" id="GO:1901982">
    <property type="term" value="F:maltose binding"/>
    <property type="evidence" value="ECO:0007669"/>
    <property type="project" value="TreeGrafter"/>
</dbReference>
<evidence type="ECO:0000256" key="1">
    <source>
        <dbReference type="ARBA" id="ARBA00008520"/>
    </source>
</evidence>
<proteinExistence type="inferred from homology"/>
<dbReference type="PANTHER" id="PTHR30061:SF50">
    <property type="entry name" value="MALTOSE_MALTODEXTRIN-BINDING PERIPLASMIC PROTEIN"/>
    <property type="match status" value="1"/>
</dbReference>
<dbReference type="InterPro" id="IPR006060">
    <property type="entry name" value="Maltose/Cyclodextrin-bd"/>
</dbReference>
<dbReference type="EMBL" id="CP000308">
    <property type="protein sequence ID" value="ABG11999.1"/>
    <property type="molecule type" value="Genomic_DNA"/>
</dbReference>
<feature type="signal peptide" evidence="6">
    <location>
        <begin position="1"/>
        <end position="33"/>
    </location>
</feature>
<dbReference type="NCBIfam" id="NF007011">
    <property type="entry name" value="PRK09474.1"/>
    <property type="match status" value="1"/>
</dbReference>